<evidence type="ECO:0000313" key="12">
    <source>
        <dbReference type="EMBL" id="OXA64323.1"/>
    </source>
</evidence>
<evidence type="ECO:0000259" key="11">
    <source>
        <dbReference type="Pfam" id="PF06974"/>
    </source>
</evidence>
<comment type="catalytic activity">
    <reaction evidence="7">
        <text>an acyl-CoA + a 1,2-diacyl-sn-glycerol = a triacyl-sn-glycerol + CoA</text>
        <dbReference type="Rhea" id="RHEA:10868"/>
        <dbReference type="ChEBI" id="CHEBI:17815"/>
        <dbReference type="ChEBI" id="CHEBI:57287"/>
        <dbReference type="ChEBI" id="CHEBI:58342"/>
        <dbReference type="ChEBI" id="CHEBI:64615"/>
        <dbReference type="EC" id="2.3.1.20"/>
    </reaction>
</comment>
<dbReference type="GO" id="GO:0047196">
    <property type="term" value="F:long-chain-alcohol O-fatty-acyltransferase activity"/>
    <property type="evidence" value="ECO:0007669"/>
    <property type="project" value="UniProtKB-EC"/>
</dbReference>
<comment type="similarity">
    <text evidence="5">In the N-terminal section; belongs to the long-chain O-acyltransferase family.</text>
</comment>
<sequence>MTPREWVCLQLWKLYLTLLGLSVSLISLIILPFFIPTLIWRSIAKGLRPFLRPDLDDIVACTSSVFAQVDGPGDAKSAAILQITLQGHINYDEFLTLLHDKWISCQDSRGKPRYPEFRQFITSWLGYKFWKWEENFSLCDHVHVISDHNIVKSSADIAKIGACLISRSFPEKKSPWDVTLVPGRVNGEMSTVLYLRTHHSIADGSTVALLFQRMCGEDNPTRLIVRTTSPRTFTDRVKSWGKFPFQVFHILGEIAHASGTPALWKIPEGKKSPNWCLAMGKEIPVSTIIRIKNHFKMPFSSVVYALVAGGIHRFIEKEKTSMILNQLRTVVAVPVEGTHPDRMCNKFSFVLVSYPIGIRDSVERLYATHRNFVSQQNSPAALMGYLGFILLGSHFNFVGKLVNVYPMSPLATSYFPFGYNPDWKVQACQVSKVSFYMRLQQGHQGGIITICSMKNVLNVNLLFNANVMSQLEVEKLAGCVEEEAKALLYAAGGVEDKKIIGYFAYSGLRLATRTPAFAYSGLRLATRTPASRKSRVLRPPEAGVRTPSPEFSYLCDRKFCVLRPPYSGLRPAMRTPASAYSGLRLATCTPASAYSGLQKKLRTPASGGRSTYSKPGVLRSMI</sequence>
<evidence type="ECO:0000313" key="13">
    <source>
        <dbReference type="Proteomes" id="UP000198287"/>
    </source>
</evidence>
<organism evidence="12 13">
    <name type="scientific">Folsomia candida</name>
    <name type="common">Springtail</name>
    <dbReference type="NCBI Taxonomy" id="158441"/>
    <lineage>
        <taxon>Eukaryota</taxon>
        <taxon>Metazoa</taxon>
        <taxon>Ecdysozoa</taxon>
        <taxon>Arthropoda</taxon>
        <taxon>Hexapoda</taxon>
        <taxon>Collembola</taxon>
        <taxon>Entomobryomorpha</taxon>
        <taxon>Isotomoidea</taxon>
        <taxon>Isotomidae</taxon>
        <taxon>Proisotominae</taxon>
        <taxon>Folsomia</taxon>
    </lineage>
</organism>
<dbReference type="PANTHER" id="PTHR31650:SF1">
    <property type="entry name" value="WAX ESTER SYNTHASE_DIACYLGLYCEROL ACYLTRANSFERASE 4-RELATED"/>
    <property type="match status" value="1"/>
</dbReference>
<reference evidence="12 13" key="1">
    <citation type="submission" date="2015-12" db="EMBL/GenBank/DDBJ databases">
        <title>The genome of Folsomia candida.</title>
        <authorList>
            <person name="Faddeeva A."/>
            <person name="Derks M.F."/>
            <person name="Anvar Y."/>
            <person name="Smit S."/>
            <person name="Van Straalen N."/>
            <person name="Roelofs D."/>
        </authorList>
    </citation>
    <scope>NUCLEOTIDE SEQUENCE [LARGE SCALE GENOMIC DNA]</scope>
    <source>
        <strain evidence="12 13">VU population</strain>
        <tissue evidence="12">Whole body</tissue>
    </source>
</reference>
<evidence type="ECO:0000256" key="2">
    <source>
        <dbReference type="ARBA" id="ARBA00005189"/>
    </source>
</evidence>
<dbReference type="AlphaFoldDB" id="A0A226F3G7"/>
<evidence type="ECO:0000256" key="4">
    <source>
        <dbReference type="ARBA" id="ARBA00023315"/>
    </source>
</evidence>
<dbReference type="PANTHER" id="PTHR31650">
    <property type="entry name" value="O-ACYLTRANSFERASE (WSD1-LIKE) FAMILY PROTEIN"/>
    <property type="match status" value="1"/>
</dbReference>
<comment type="pathway">
    <text evidence="2">Lipid metabolism.</text>
</comment>
<accession>A0A226F3G7</accession>
<evidence type="ECO:0000256" key="7">
    <source>
        <dbReference type="ARBA" id="ARBA00048109"/>
    </source>
</evidence>
<evidence type="ECO:0000256" key="3">
    <source>
        <dbReference type="ARBA" id="ARBA00022679"/>
    </source>
</evidence>
<comment type="caution">
    <text evidence="12">The sequence shown here is derived from an EMBL/GenBank/DDBJ whole genome shotgun (WGS) entry which is preliminary data.</text>
</comment>
<evidence type="ECO:0000259" key="10">
    <source>
        <dbReference type="Pfam" id="PF03007"/>
    </source>
</evidence>
<dbReference type="OrthoDB" id="8196708at2759"/>
<dbReference type="EMBL" id="LNIX01000001">
    <property type="protein sequence ID" value="OXA64323.1"/>
    <property type="molecule type" value="Genomic_DNA"/>
</dbReference>
<dbReference type="InterPro" id="IPR045034">
    <property type="entry name" value="O-acyltransferase_WSD1-like"/>
</dbReference>
<feature type="domain" description="O-acyltransferase WSD1-like N-terminal" evidence="10">
    <location>
        <begin position="113"/>
        <end position="227"/>
    </location>
</feature>
<feature type="transmembrane region" description="Helical" evidence="9">
    <location>
        <begin position="12"/>
        <end position="35"/>
    </location>
</feature>
<keyword evidence="9" id="KW-0472">Membrane</keyword>
<dbReference type="UniPathway" id="UPA00282"/>
<dbReference type="Proteomes" id="UP000198287">
    <property type="component" value="Unassembled WGS sequence"/>
</dbReference>
<keyword evidence="9" id="KW-1133">Transmembrane helix</keyword>
<evidence type="ECO:0000256" key="5">
    <source>
        <dbReference type="ARBA" id="ARBA00024360"/>
    </source>
</evidence>
<dbReference type="GO" id="GO:0004144">
    <property type="term" value="F:diacylglycerol O-acyltransferase activity"/>
    <property type="evidence" value="ECO:0007669"/>
    <property type="project" value="UniProtKB-EC"/>
</dbReference>
<keyword evidence="13" id="KW-1185">Reference proteome</keyword>
<evidence type="ECO:0000256" key="9">
    <source>
        <dbReference type="SAM" id="Phobius"/>
    </source>
</evidence>
<protein>
    <submittedName>
        <fullName evidence="12">Uncharacterized protein</fullName>
    </submittedName>
</protein>
<keyword evidence="4" id="KW-0012">Acyltransferase</keyword>
<gene>
    <name evidence="12" type="ORF">Fcan01_00876</name>
</gene>
<dbReference type="GO" id="GO:0005886">
    <property type="term" value="C:plasma membrane"/>
    <property type="evidence" value="ECO:0007669"/>
    <property type="project" value="TreeGrafter"/>
</dbReference>
<dbReference type="Pfam" id="PF06974">
    <property type="entry name" value="WS_DGAT_C"/>
    <property type="match status" value="1"/>
</dbReference>
<comment type="pathway">
    <text evidence="1">Glycerolipid metabolism; triacylglycerol biosynthesis.</text>
</comment>
<proteinExistence type="inferred from homology"/>
<keyword evidence="9" id="KW-0812">Transmembrane</keyword>
<evidence type="ECO:0000256" key="6">
    <source>
        <dbReference type="ARBA" id="ARBA00047604"/>
    </source>
</evidence>
<evidence type="ECO:0000256" key="8">
    <source>
        <dbReference type="SAM" id="MobiDB-lite"/>
    </source>
</evidence>
<evidence type="ECO:0000256" key="1">
    <source>
        <dbReference type="ARBA" id="ARBA00004771"/>
    </source>
</evidence>
<name>A0A226F3G7_FOLCA</name>
<dbReference type="Pfam" id="PF03007">
    <property type="entry name" value="WS_DGAT_cat"/>
    <property type="match status" value="1"/>
</dbReference>
<dbReference type="InterPro" id="IPR009721">
    <property type="entry name" value="O-acyltransferase_WSD1_C"/>
</dbReference>
<dbReference type="GO" id="GO:0019432">
    <property type="term" value="P:triglyceride biosynthetic process"/>
    <property type="evidence" value="ECO:0007669"/>
    <property type="project" value="UniProtKB-UniPathway"/>
</dbReference>
<feature type="domain" description="O-acyltransferase WSD1 C-terminal" evidence="11">
    <location>
        <begin position="345"/>
        <end position="485"/>
    </location>
</feature>
<keyword evidence="3" id="KW-0808">Transferase</keyword>
<dbReference type="InterPro" id="IPR004255">
    <property type="entry name" value="O-acyltransferase_WSD1_N"/>
</dbReference>
<feature type="region of interest" description="Disordered" evidence="8">
    <location>
        <begin position="602"/>
        <end position="622"/>
    </location>
</feature>
<comment type="catalytic activity">
    <reaction evidence="6">
        <text>a long chain fatty alcohol + a fatty acyl-CoA = a long-chain alcohol wax ester + CoA</text>
        <dbReference type="Rhea" id="RHEA:38443"/>
        <dbReference type="ChEBI" id="CHEBI:17135"/>
        <dbReference type="ChEBI" id="CHEBI:57287"/>
        <dbReference type="ChEBI" id="CHEBI:77636"/>
        <dbReference type="ChEBI" id="CHEBI:235323"/>
        <dbReference type="EC" id="2.3.1.75"/>
    </reaction>
</comment>